<keyword evidence="3" id="KW-1185">Reference proteome</keyword>
<sequence length="124" mass="13867">MAFIWSTLNVKNLDESIKFYVELLELEVTNRFKAGPETEIAFLGNQSTKIELIENAGKSSIEIGEDISWGFSVVSLDKIISVLNEKNIPILKGPIQPNPNIKFIYIKDPNGMNIQLVEGSIQKS</sequence>
<dbReference type="RefSeq" id="WP_079588329.1">
    <property type="nucleotide sequence ID" value="NZ_FUYN01000001.1"/>
</dbReference>
<dbReference type="PROSITE" id="PS51819">
    <property type="entry name" value="VOC"/>
    <property type="match status" value="1"/>
</dbReference>
<dbReference type="PANTHER" id="PTHR36113:SF1">
    <property type="entry name" value="GLYOXALASE_BLEOMYCIN RESISTANCE PROTEIN_DIOXYGENASE"/>
    <property type="match status" value="1"/>
</dbReference>
<dbReference type="InterPro" id="IPR029068">
    <property type="entry name" value="Glyas_Bleomycin-R_OHBP_Dase"/>
</dbReference>
<dbReference type="Gene3D" id="3.10.180.10">
    <property type="entry name" value="2,3-Dihydroxybiphenyl 1,2-Dioxygenase, domain 1"/>
    <property type="match status" value="1"/>
</dbReference>
<dbReference type="Proteomes" id="UP000243406">
    <property type="component" value="Unassembled WGS sequence"/>
</dbReference>
<accession>A0A1T4ZSQ8</accession>
<dbReference type="EMBL" id="FUYN01000001">
    <property type="protein sequence ID" value="SKB25627.1"/>
    <property type="molecule type" value="Genomic_DNA"/>
</dbReference>
<protein>
    <submittedName>
        <fullName evidence="2">Lactoylglutathione lyase</fullName>
    </submittedName>
</protein>
<evidence type="ECO:0000259" key="1">
    <source>
        <dbReference type="PROSITE" id="PS51819"/>
    </source>
</evidence>
<dbReference type="Pfam" id="PF00903">
    <property type="entry name" value="Glyoxalase"/>
    <property type="match status" value="1"/>
</dbReference>
<organism evidence="2 3">
    <name type="scientific">Acetoanaerobium noterae</name>
    <dbReference type="NCBI Taxonomy" id="745369"/>
    <lineage>
        <taxon>Bacteria</taxon>
        <taxon>Bacillati</taxon>
        <taxon>Bacillota</taxon>
        <taxon>Clostridia</taxon>
        <taxon>Peptostreptococcales</taxon>
        <taxon>Filifactoraceae</taxon>
        <taxon>Acetoanaerobium</taxon>
    </lineage>
</organism>
<evidence type="ECO:0000313" key="3">
    <source>
        <dbReference type="Proteomes" id="UP000243406"/>
    </source>
</evidence>
<name>A0A1T4ZSQ8_9FIRM</name>
<dbReference type="OrthoDB" id="192739at2"/>
<keyword evidence="2" id="KW-0456">Lyase</keyword>
<dbReference type="InterPro" id="IPR051332">
    <property type="entry name" value="Fosfomycin_Res_Enzymes"/>
</dbReference>
<dbReference type="GO" id="GO:0016829">
    <property type="term" value="F:lyase activity"/>
    <property type="evidence" value="ECO:0007669"/>
    <property type="project" value="UniProtKB-KW"/>
</dbReference>
<evidence type="ECO:0000313" key="2">
    <source>
        <dbReference type="EMBL" id="SKB25627.1"/>
    </source>
</evidence>
<reference evidence="3" key="1">
    <citation type="submission" date="2017-02" db="EMBL/GenBank/DDBJ databases">
        <authorList>
            <person name="Varghese N."/>
            <person name="Submissions S."/>
        </authorList>
    </citation>
    <scope>NUCLEOTIDE SEQUENCE [LARGE SCALE GENOMIC DNA]</scope>
    <source>
        <strain evidence="3">ATCC 35199</strain>
    </source>
</reference>
<gene>
    <name evidence="2" type="ORF">SAMN02745120_0332</name>
</gene>
<dbReference type="AlphaFoldDB" id="A0A1T4ZSQ8"/>
<proteinExistence type="predicted"/>
<feature type="domain" description="VOC" evidence="1">
    <location>
        <begin position="2"/>
        <end position="119"/>
    </location>
</feature>
<dbReference type="SUPFAM" id="SSF54593">
    <property type="entry name" value="Glyoxalase/Bleomycin resistance protein/Dihydroxybiphenyl dioxygenase"/>
    <property type="match status" value="1"/>
</dbReference>
<dbReference type="InterPro" id="IPR004360">
    <property type="entry name" value="Glyas_Fos-R_dOase_dom"/>
</dbReference>
<dbReference type="PANTHER" id="PTHR36113">
    <property type="entry name" value="LYASE, PUTATIVE-RELATED-RELATED"/>
    <property type="match status" value="1"/>
</dbReference>
<dbReference type="InterPro" id="IPR037523">
    <property type="entry name" value="VOC_core"/>
</dbReference>